<evidence type="ECO:0008006" key="3">
    <source>
        <dbReference type="Google" id="ProtNLM"/>
    </source>
</evidence>
<protein>
    <recommendedName>
        <fullName evidence="3">Phage tail tape measure protein domain-containing protein</fullName>
    </recommendedName>
</protein>
<keyword evidence="1" id="KW-0472">Membrane</keyword>
<dbReference type="NCBIfam" id="TIGR01760">
    <property type="entry name" value="tape_meas_TP901"/>
    <property type="match status" value="1"/>
</dbReference>
<comment type="caution">
    <text evidence="2">The sequence shown here is derived from an EMBL/GenBank/DDBJ whole genome shotgun (WGS) entry which is preliminary data.</text>
</comment>
<feature type="non-terminal residue" evidence="2">
    <location>
        <position position="491"/>
    </location>
</feature>
<reference evidence="2" key="1">
    <citation type="journal article" date="2014" name="Front. Microbiol.">
        <title>High frequency of phylogenetically diverse reductive dehalogenase-homologous genes in deep subseafloor sedimentary metagenomes.</title>
        <authorList>
            <person name="Kawai M."/>
            <person name="Futagami T."/>
            <person name="Toyoda A."/>
            <person name="Takaki Y."/>
            <person name="Nishi S."/>
            <person name="Hori S."/>
            <person name="Arai W."/>
            <person name="Tsubouchi T."/>
            <person name="Morono Y."/>
            <person name="Uchiyama I."/>
            <person name="Ito T."/>
            <person name="Fujiyama A."/>
            <person name="Inagaki F."/>
            <person name="Takami H."/>
        </authorList>
    </citation>
    <scope>NUCLEOTIDE SEQUENCE</scope>
    <source>
        <strain evidence="2">Expedition CK06-06</strain>
    </source>
</reference>
<dbReference type="EMBL" id="BARS01002779">
    <property type="protein sequence ID" value="GAF72669.1"/>
    <property type="molecule type" value="Genomic_DNA"/>
</dbReference>
<feature type="non-terminal residue" evidence="2">
    <location>
        <position position="1"/>
    </location>
</feature>
<accession>X0RV11</accession>
<feature type="transmembrane region" description="Helical" evidence="1">
    <location>
        <begin position="227"/>
        <end position="251"/>
    </location>
</feature>
<keyword evidence="1" id="KW-1133">Transmembrane helix</keyword>
<organism evidence="2">
    <name type="scientific">marine sediment metagenome</name>
    <dbReference type="NCBI Taxonomy" id="412755"/>
    <lineage>
        <taxon>unclassified sequences</taxon>
        <taxon>metagenomes</taxon>
        <taxon>ecological metagenomes</taxon>
    </lineage>
</organism>
<evidence type="ECO:0000313" key="2">
    <source>
        <dbReference type="EMBL" id="GAF72669.1"/>
    </source>
</evidence>
<name>X0RV11_9ZZZZ</name>
<dbReference type="AlphaFoldDB" id="X0RV11"/>
<sequence>PLSSQLGIGFGEVAGSLAAMSRLGLNAAESSTALKGIMVGILKPAMGAQKAMKEMGWSFEAIRTQLKEEGLLPMLLRLREMFGENEAALARVFPRAEGLVGVLNLIGKNADTAQQIIGSVATATGEDLNKAFDAASKTAKFKLNVALSSMRAILTSLGAEVLPVLLPLLSQITGVLRGAVDVFQTLDPSSRRFVIIMAGIAAAAGPVAIGIGVMITGLSSLAATLGMAASSMGLLVLGIGAIVAAVALWIVKWDEIKEGTVVIVQWMKEKVVEAFDLMVLAVKVSIDEFVTLIEPIRNFTRNVVDSMKWMADMVVGRSIIPEMVSGIERVMLTLDEGMVKPVSRATDMVAMKMKFVAEQTAGSLGSLTAELAKSKISWADYVQSVIIEIMKLIAKIMILKTVKTAAGVAFGMGFIGALQYGGRARPGEPYMIGERGPELWTPDTAGTVQPIPAMAGAGMFAPSVTVHQTNTFGGGATEDISRVLVQIKDAT</sequence>
<evidence type="ECO:0000256" key="1">
    <source>
        <dbReference type="SAM" id="Phobius"/>
    </source>
</evidence>
<gene>
    <name evidence="2" type="ORF">S01H1_05330</name>
</gene>
<proteinExistence type="predicted"/>
<dbReference type="InterPro" id="IPR010090">
    <property type="entry name" value="Phage_tape_meas"/>
</dbReference>
<feature type="transmembrane region" description="Helical" evidence="1">
    <location>
        <begin position="193"/>
        <end position="215"/>
    </location>
</feature>
<keyword evidence="1" id="KW-0812">Transmembrane</keyword>